<reference evidence="1 2" key="1">
    <citation type="submission" date="2020-08" db="EMBL/GenBank/DDBJ databases">
        <title>Sphingobacterium sp. DN04309 isolated from aquaculture water.</title>
        <authorList>
            <person name="Zhang M."/>
        </authorList>
    </citation>
    <scope>NUCLEOTIDE SEQUENCE [LARGE SCALE GENOMIC DNA]</scope>
    <source>
        <strain evidence="1 2">DN04309</strain>
    </source>
</reference>
<keyword evidence="2" id="KW-1185">Reference proteome</keyword>
<accession>A0ABR7YB02</accession>
<name>A0ABR7YB02_9SPHI</name>
<proteinExistence type="predicted"/>
<dbReference type="PROSITE" id="PS51257">
    <property type="entry name" value="PROKAR_LIPOPROTEIN"/>
    <property type="match status" value="1"/>
</dbReference>
<dbReference type="EMBL" id="JACOIJ010000003">
    <property type="protein sequence ID" value="MBD1428477.1"/>
    <property type="molecule type" value="Genomic_DNA"/>
</dbReference>
<dbReference type="RefSeq" id="WP_165289537.1">
    <property type="nucleotide sequence ID" value="NZ_JACOIJ010000003.1"/>
</dbReference>
<sequence length="556" mass="63454">MKRLFFLFVLLWTGYSCTKTEEVYQEDKTPLNIKIENELTILANNKEIILAATVSYLPEGLEIVEHGFAISKNGQAFDFSLMEKYPIKEAPKPGKIEYKLPDISFAKFNETYSYCYYITTKDKNYATNIKSFQLSKFIVNYKNLQATADEEINLTGDFSQLNNEYGLVDSKERDISFTKKDNYTLTFKMPDYYSHGDNINFYFKNLKDNSEPLHYCTAVEVLGSIFAPANTIYKLSDNLKLQGKNLGRGVRVIVGNREMNYYNELSLHDFIYDQYGDNFSIGYDNGRDRVIFPKKIELQKIPNDAIIFAEQIAHPNSYVKIKPSTVYEYVSYPDCLLGGKRCVVTTTWDAQDNVLIGDIEEDGEYPIILQSPHLKYQSNSRLKVETLKFKEVSASEVYNNEKIMVKANFIPNKEYFALVGDFHADITVTKPGEGYFNNPQISAGTKPLYIGYNLNNFLKQVKIPTGVSIVTKEQQAKIEFNPKRATANDRVKVNITGINSSILFIGSVSVLATLEGNSLYFYIPPSLPKGKYKLSMISSLGYELKLAESDDYIEIY</sequence>
<gene>
    <name evidence="1" type="ORF">H8B04_02655</name>
</gene>
<dbReference type="Proteomes" id="UP000651271">
    <property type="component" value="Unassembled WGS sequence"/>
</dbReference>
<protein>
    <submittedName>
        <fullName evidence="1">Uncharacterized protein</fullName>
    </submittedName>
</protein>
<comment type="caution">
    <text evidence="1">The sequence shown here is derived from an EMBL/GenBank/DDBJ whole genome shotgun (WGS) entry which is preliminary data.</text>
</comment>
<evidence type="ECO:0000313" key="2">
    <source>
        <dbReference type="Proteomes" id="UP000651271"/>
    </source>
</evidence>
<evidence type="ECO:0000313" key="1">
    <source>
        <dbReference type="EMBL" id="MBD1428477.1"/>
    </source>
</evidence>
<organism evidence="1 2">
    <name type="scientific">Sphingobacterium litopenaei</name>
    <dbReference type="NCBI Taxonomy" id="2763500"/>
    <lineage>
        <taxon>Bacteria</taxon>
        <taxon>Pseudomonadati</taxon>
        <taxon>Bacteroidota</taxon>
        <taxon>Sphingobacteriia</taxon>
        <taxon>Sphingobacteriales</taxon>
        <taxon>Sphingobacteriaceae</taxon>
        <taxon>Sphingobacterium</taxon>
    </lineage>
</organism>